<gene>
    <name evidence="2" type="ORF">EJB06_07585</name>
</gene>
<proteinExistence type="predicted"/>
<protein>
    <submittedName>
        <fullName evidence="2">PBSX family phage terminase large subunit</fullName>
    </submittedName>
</protein>
<dbReference type="PANTHER" id="PTHR39184">
    <property type="match status" value="1"/>
</dbReference>
<dbReference type="InterPro" id="IPR006437">
    <property type="entry name" value="Phage_terminase_lsu"/>
</dbReference>
<dbReference type="OrthoDB" id="5684611at2"/>
<feature type="domain" description="Phage terminase large subunit N-terminal" evidence="1">
    <location>
        <begin position="18"/>
        <end position="207"/>
    </location>
</feature>
<dbReference type="InterPro" id="IPR052380">
    <property type="entry name" value="Viral_DNA_packaging_terminase"/>
</dbReference>
<evidence type="ECO:0000259" key="1">
    <source>
        <dbReference type="Pfam" id="PF04466"/>
    </source>
</evidence>
<sequence>MHNIEFPEKLECLFKPSRYKTLYGGRGGAKSWGIARALLIIGASKPLRVLCAREFQRSMSDSVHKLLADQIKAMGLQDFYQVQEGIIKGSNGTEFTFHGLRHNIGNIKSIEGTDVAWVEEAQTVGKSSWETLVPTIRKPGSEIWISFNPSLEADETYQRFVLKPPTDSIVVKVNWSDNPWFPDVLRQEKDDLKERDESAYLTVWEGHCKQTLDGAVYANEVKAALLGDRFMRVPYDASKPVLTFWDLGRADKTAIWFAQQVGFEYRMIDYYENQGHALAHYLKQLQTKPYVYGEVWLPHDAENELLASERTIAQQVRAAGYKVQITPKTSIADGIAAARAFFGSCYFDAEACADGLQCLRNYRYEVDPETQQYSKNPLHDWASHGADAFRYAAVSMRVPPPKRKAVANNGGGWMG</sequence>
<dbReference type="Proteomes" id="UP000278085">
    <property type="component" value="Unassembled WGS sequence"/>
</dbReference>
<dbReference type="EMBL" id="RXLQ01000003">
    <property type="protein sequence ID" value="RSZ60032.1"/>
    <property type="molecule type" value="Genomic_DNA"/>
</dbReference>
<name>A0A430HR85_9BURK</name>
<dbReference type="NCBIfam" id="TIGR01547">
    <property type="entry name" value="phage_term_2"/>
    <property type="match status" value="1"/>
</dbReference>
<accession>A0A430HR85</accession>
<reference evidence="2 3" key="1">
    <citation type="submission" date="2018-12" db="EMBL/GenBank/DDBJ databases">
        <authorList>
            <person name="Yang E."/>
        </authorList>
    </citation>
    <scope>NUCLEOTIDE SEQUENCE [LARGE SCALE GENOMIC DNA]</scope>
    <source>
        <strain evidence="2 3">SOD</strain>
    </source>
</reference>
<dbReference type="Gene3D" id="3.40.50.300">
    <property type="entry name" value="P-loop containing nucleotide triphosphate hydrolases"/>
    <property type="match status" value="1"/>
</dbReference>
<dbReference type="InterPro" id="IPR027417">
    <property type="entry name" value="P-loop_NTPase"/>
</dbReference>
<comment type="caution">
    <text evidence="2">The sequence shown here is derived from an EMBL/GenBank/DDBJ whole genome shotgun (WGS) entry which is preliminary data.</text>
</comment>
<dbReference type="RefSeq" id="WP_126073393.1">
    <property type="nucleotide sequence ID" value="NZ_CP051166.1"/>
</dbReference>
<organism evidence="2 3">
    <name type="scientific">Massilia atriviolacea</name>
    <dbReference type="NCBI Taxonomy" id="2495579"/>
    <lineage>
        <taxon>Bacteria</taxon>
        <taxon>Pseudomonadati</taxon>
        <taxon>Pseudomonadota</taxon>
        <taxon>Betaproteobacteria</taxon>
        <taxon>Burkholderiales</taxon>
        <taxon>Oxalobacteraceae</taxon>
        <taxon>Telluria group</taxon>
        <taxon>Massilia</taxon>
    </lineage>
</organism>
<dbReference type="AlphaFoldDB" id="A0A430HR85"/>
<dbReference type="PANTHER" id="PTHR39184:SF1">
    <property type="entry name" value="PBSX PHAGE TERMINASE LARGE SUBUNIT"/>
    <property type="match status" value="1"/>
</dbReference>
<keyword evidence="3" id="KW-1185">Reference proteome</keyword>
<dbReference type="Pfam" id="PF04466">
    <property type="entry name" value="Terminase_3"/>
    <property type="match status" value="1"/>
</dbReference>
<dbReference type="Gene3D" id="3.30.420.280">
    <property type="match status" value="1"/>
</dbReference>
<evidence type="ECO:0000313" key="2">
    <source>
        <dbReference type="EMBL" id="RSZ60032.1"/>
    </source>
</evidence>
<evidence type="ECO:0000313" key="3">
    <source>
        <dbReference type="Proteomes" id="UP000278085"/>
    </source>
</evidence>
<dbReference type="InterPro" id="IPR035412">
    <property type="entry name" value="Terminase_L_N"/>
</dbReference>